<evidence type="ECO:0000256" key="9">
    <source>
        <dbReference type="ARBA" id="ARBA00023268"/>
    </source>
</evidence>
<dbReference type="InterPro" id="IPR009647">
    <property type="entry name" value="PBP_C"/>
</dbReference>
<feature type="domain" description="Penicillin-binding protein transpeptidase" evidence="12">
    <location>
        <begin position="302"/>
        <end position="541"/>
    </location>
</feature>
<dbReference type="PANTHER" id="PTHR32282">
    <property type="entry name" value="BINDING PROTEIN TRANSPEPTIDASE, PUTATIVE-RELATED"/>
    <property type="match status" value="1"/>
</dbReference>
<comment type="similarity">
    <text evidence="3">In the N-terminal section; belongs to the glycosyltransferase 51 family.</text>
</comment>
<evidence type="ECO:0000259" key="12">
    <source>
        <dbReference type="Pfam" id="PF00905"/>
    </source>
</evidence>
<keyword evidence="6" id="KW-0328">Glycosyltransferase</keyword>
<keyword evidence="5" id="KW-0645">Protease</keyword>
<sequence length="758" mass="82073">MLLAGSCFGVVLLSVWLLLRFTPFPELQQFLQRPFSTLLVDRYGEPLRYLHPADGTRRIRTELQDLPAWVPAAVIAAEDRRFMLHYGIDGAAVLRAASQNIRGGGRVSGASTISMQLARLAAPHRGGLRGKAAEAWNAMRLEARYSKHELLQMYLNALPFGSGVEGIESASRRFFGVSAAGLSPEEAVLLAVIPRRPASLNPHSFPERAVRTALPSAAAAGVNADEQMLLAAIQAGQARAAGYHEPFEAPHLADRISRELTPAQRAAGGSLRTTLDLELQHRLEDLLYARLRAAGDSRIHNGAALVLDHHRGEVLAYVGSHDYFDDQNSGMIDAVRIRRQPGSTLKPFLYALALEAGFTAATILPDTPQAFGAEEAYIPQNFSRRFAGPVRLRTALSSSLNIPAVHTVVRLGVGAFADHLEDLGFSSVADQRDRVGAGIALGNVEVSLLELATAFSVFAGDGNLPEYRVLLPTDHTSGPALNQPAYPAHGISHPHYDAATVQIIRDILADQADRVLGFGADSVLNTSFPSIAKTGTANQFSNIWALAADPDYTVGVWMGNIHGETVIGRPGSSLPATVAMQLLQDIHETGRRFPPADAVHQVRISPISGMRYDPPGGGSIPELFPHGEYPPEDTWHSYPGGPIRYPPEYQDWVRDMGFRSAGGAADGRAATRVRIQSPNDGARFYRDPYISERHQSIGVVVTSDGQEPIQLYWNDSLAAEGHSPLRWQLPVIPGRHRITAVAGSVQDQIRLQVGASEP</sequence>
<evidence type="ECO:0000256" key="7">
    <source>
        <dbReference type="ARBA" id="ARBA00022679"/>
    </source>
</evidence>
<dbReference type="InterPro" id="IPR012338">
    <property type="entry name" value="Beta-lactam/transpept-like"/>
</dbReference>
<dbReference type="Pfam" id="PF00912">
    <property type="entry name" value="Transgly"/>
    <property type="match status" value="1"/>
</dbReference>
<dbReference type="InterPro" id="IPR023346">
    <property type="entry name" value="Lysozyme-like_dom_sf"/>
</dbReference>
<evidence type="ECO:0000256" key="4">
    <source>
        <dbReference type="ARBA" id="ARBA00022645"/>
    </source>
</evidence>
<dbReference type="Proteomes" id="UP000007383">
    <property type="component" value="Chromosome"/>
</dbReference>
<dbReference type="PATRIC" id="fig|889378.3.peg.459"/>
<evidence type="ECO:0000256" key="8">
    <source>
        <dbReference type="ARBA" id="ARBA00022801"/>
    </source>
</evidence>
<proteinExistence type="inferred from homology"/>
<keyword evidence="16" id="KW-1185">Reference proteome</keyword>
<dbReference type="Gene3D" id="1.10.3810.10">
    <property type="entry name" value="Biosynthetic peptidoglycan transglycosylase-like"/>
    <property type="match status" value="1"/>
</dbReference>
<dbReference type="AlphaFoldDB" id="H9UGB1"/>
<keyword evidence="8" id="KW-0378">Hydrolase</keyword>
<evidence type="ECO:0000259" key="14">
    <source>
        <dbReference type="Pfam" id="PF06832"/>
    </source>
</evidence>
<evidence type="ECO:0000256" key="10">
    <source>
        <dbReference type="ARBA" id="ARBA00044770"/>
    </source>
</evidence>
<keyword evidence="9" id="KW-0511">Multifunctional enzyme</keyword>
<reference evidence="16" key="1">
    <citation type="journal article" date="2013" name="Stand. Genomic Sci.">
        <title>Complete genome sequence of the halophilic bacterium Spirochaeta africana type strain (Z-7692(T)) from the alkaline Lake Magadi in the East African Rift.</title>
        <authorList>
            <person name="Liolos K."/>
            <person name="Abt B."/>
            <person name="Scheuner C."/>
            <person name="Teshima H."/>
            <person name="Held B."/>
            <person name="Lapidus A."/>
            <person name="Nolan M."/>
            <person name="Lucas S."/>
            <person name="Deshpande S."/>
            <person name="Cheng J.F."/>
            <person name="Tapia R."/>
            <person name="Goodwin L.A."/>
            <person name="Pitluck S."/>
            <person name="Pagani I."/>
            <person name="Ivanova N."/>
            <person name="Mavromatis K."/>
            <person name="Mikhailova N."/>
            <person name="Huntemann M."/>
            <person name="Pati A."/>
            <person name="Chen A."/>
            <person name="Palaniappan K."/>
            <person name="Land M."/>
            <person name="Rohde M."/>
            <person name="Tindall B.J."/>
            <person name="Detter J.C."/>
            <person name="Goker M."/>
            <person name="Bristow J."/>
            <person name="Eisen J.A."/>
            <person name="Markowitz V."/>
            <person name="Hugenholtz P."/>
            <person name="Woyke T."/>
            <person name="Klenk H.P."/>
            <person name="Kyrpides N.C."/>
        </authorList>
    </citation>
    <scope>NUCLEOTIDE SEQUENCE</scope>
    <source>
        <strain evidence="16">ATCC 700263 / DSM 8902 / Z-7692</strain>
    </source>
</reference>
<dbReference type="SUPFAM" id="SSF56601">
    <property type="entry name" value="beta-lactamase/transpeptidase-like"/>
    <property type="match status" value="1"/>
</dbReference>
<dbReference type="EMBL" id="CP003282">
    <property type="protein sequence ID" value="AFG36554.1"/>
    <property type="molecule type" value="Genomic_DNA"/>
</dbReference>
<accession>H9UGB1</accession>
<gene>
    <name evidence="15" type="ordered locus">Spiaf_0451</name>
</gene>
<evidence type="ECO:0000313" key="16">
    <source>
        <dbReference type="Proteomes" id="UP000007383"/>
    </source>
</evidence>
<dbReference type="Pfam" id="PF00905">
    <property type="entry name" value="Transpeptidase"/>
    <property type="match status" value="1"/>
</dbReference>
<comment type="similarity">
    <text evidence="2">In the C-terminal section; belongs to the transpeptidase family.</text>
</comment>
<dbReference type="GO" id="GO:0030288">
    <property type="term" value="C:outer membrane-bounded periplasmic space"/>
    <property type="evidence" value="ECO:0007669"/>
    <property type="project" value="TreeGrafter"/>
</dbReference>
<evidence type="ECO:0000256" key="1">
    <source>
        <dbReference type="ARBA" id="ARBA00004752"/>
    </source>
</evidence>
<dbReference type="InterPro" id="IPR050396">
    <property type="entry name" value="Glycosyltr_51/Transpeptidase"/>
</dbReference>
<dbReference type="PANTHER" id="PTHR32282:SF15">
    <property type="entry name" value="PENICILLIN-BINDING PROTEIN 1C"/>
    <property type="match status" value="1"/>
</dbReference>
<dbReference type="KEGG" id="sfc:Spiaf_0451"/>
<dbReference type="Gene3D" id="3.40.710.10">
    <property type="entry name" value="DD-peptidase/beta-lactamase superfamily"/>
    <property type="match status" value="1"/>
</dbReference>
<evidence type="ECO:0000256" key="2">
    <source>
        <dbReference type="ARBA" id="ARBA00007090"/>
    </source>
</evidence>
<dbReference type="GO" id="GO:0008955">
    <property type="term" value="F:peptidoglycan glycosyltransferase activity"/>
    <property type="evidence" value="ECO:0007669"/>
    <property type="project" value="UniProtKB-EC"/>
</dbReference>
<name>H9UGB1_SPIAZ</name>
<evidence type="ECO:0000313" key="15">
    <source>
        <dbReference type="EMBL" id="AFG36554.1"/>
    </source>
</evidence>
<evidence type="ECO:0000256" key="3">
    <source>
        <dbReference type="ARBA" id="ARBA00007739"/>
    </source>
</evidence>
<keyword evidence="7" id="KW-0808">Transferase</keyword>
<evidence type="ECO:0000256" key="5">
    <source>
        <dbReference type="ARBA" id="ARBA00022670"/>
    </source>
</evidence>
<dbReference type="STRING" id="889378.Spiaf_0451"/>
<dbReference type="InterPro" id="IPR036950">
    <property type="entry name" value="PBP_transglycosylase"/>
</dbReference>
<dbReference type="HOGENOM" id="CLU_006354_7_1_12"/>
<dbReference type="InterPro" id="IPR001460">
    <property type="entry name" value="PCN-bd_Tpept"/>
</dbReference>
<keyword evidence="4 15" id="KW-0121">Carboxypeptidase</keyword>
<dbReference type="GO" id="GO:0004180">
    <property type="term" value="F:carboxypeptidase activity"/>
    <property type="evidence" value="ECO:0007669"/>
    <property type="project" value="UniProtKB-KW"/>
</dbReference>
<dbReference type="eggNOG" id="COG4953">
    <property type="taxonomic scope" value="Bacteria"/>
</dbReference>
<dbReference type="GO" id="GO:0009252">
    <property type="term" value="P:peptidoglycan biosynthetic process"/>
    <property type="evidence" value="ECO:0007669"/>
    <property type="project" value="TreeGrafter"/>
</dbReference>
<dbReference type="EC" id="2.4.99.28" evidence="10"/>
<evidence type="ECO:0000256" key="6">
    <source>
        <dbReference type="ARBA" id="ARBA00022676"/>
    </source>
</evidence>
<dbReference type="Pfam" id="PF06832">
    <property type="entry name" value="BiPBP_C"/>
    <property type="match status" value="1"/>
</dbReference>
<feature type="domain" description="Penicillin-binding C-terminal" evidence="14">
    <location>
        <begin position="666"/>
        <end position="741"/>
    </location>
</feature>
<comment type="catalytic activity">
    <reaction evidence="11">
        <text>[GlcNAc-(1-&gt;4)-Mur2Ac(oyl-L-Ala-gamma-D-Glu-L-Lys-D-Ala-D-Ala)](n)-di-trans,octa-cis-undecaprenyl diphosphate + beta-D-GlcNAc-(1-&gt;4)-Mur2Ac(oyl-L-Ala-gamma-D-Glu-L-Lys-D-Ala-D-Ala)-di-trans,octa-cis-undecaprenyl diphosphate = [GlcNAc-(1-&gt;4)-Mur2Ac(oyl-L-Ala-gamma-D-Glu-L-Lys-D-Ala-D-Ala)](n+1)-di-trans,octa-cis-undecaprenyl diphosphate + di-trans,octa-cis-undecaprenyl diphosphate + H(+)</text>
        <dbReference type="Rhea" id="RHEA:23708"/>
        <dbReference type="Rhea" id="RHEA-COMP:9602"/>
        <dbReference type="Rhea" id="RHEA-COMP:9603"/>
        <dbReference type="ChEBI" id="CHEBI:15378"/>
        <dbReference type="ChEBI" id="CHEBI:58405"/>
        <dbReference type="ChEBI" id="CHEBI:60033"/>
        <dbReference type="ChEBI" id="CHEBI:78435"/>
        <dbReference type="EC" id="2.4.99.28"/>
    </reaction>
</comment>
<protein>
    <recommendedName>
        <fullName evidence="10">peptidoglycan glycosyltransferase</fullName>
        <ecNumber evidence="10">2.4.99.28</ecNumber>
    </recommendedName>
</protein>
<evidence type="ECO:0000256" key="11">
    <source>
        <dbReference type="ARBA" id="ARBA00049902"/>
    </source>
</evidence>
<dbReference type="GO" id="GO:0008658">
    <property type="term" value="F:penicillin binding"/>
    <property type="evidence" value="ECO:0007669"/>
    <property type="project" value="InterPro"/>
</dbReference>
<feature type="domain" description="Glycosyl transferase family 51" evidence="13">
    <location>
        <begin position="55"/>
        <end position="210"/>
    </location>
</feature>
<dbReference type="GO" id="GO:0006508">
    <property type="term" value="P:proteolysis"/>
    <property type="evidence" value="ECO:0007669"/>
    <property type="project" value="UniProtKB-KW"/>
</dbReference>
<dbReference type="InterPro" id="IPR001264">
    <property type="entry name" value="Glyco_trans_51"/>
</dbReference>
<comment type="pathway">
    <text evidence="1">Cell wall biogenesis; peptidoglycan biosynthesis.</text>
</comment>
<evidence type="ECO:0000259" key="13">
    <source>
        <dbReference type="Pfam" id="PF00912"/>
    </source>
</evidence>
<dbReference type="SUPFAM" id="SSF53955">
    <property type="entry name" value="Lysozyme-like"/>
    <property type="match status" value="1"/>
</dbReference>
<organism evidence="15 16">
    <name type="scientific">Spirochaeta africana (strain ATCC 700263 / DSM 8902 / Z-7692)</name>
    <dbReference type="NCBI Taxonomy" id="889378"/>
    <lineage>
        <taxon>Bacteria</taxon>
        <taxon>Pseudomonadati</taxon>
        <taxon>Spirochaetota</taxon>
        <taxon>Spirochaetia</taxon>
        <taxon>Spirochaetales</taxon>
        <taxon>Spirochaetaceae</taxon>
        <taxon>Spirochaeta</taxon>
    </lineage>
</organism>